<gene>
    <name evidence="1" type="ORF">ILEXP_LOCUS10397</name>
</gene>
<proteinExistence type="predicted"/>
<dbReference type="EMBL" id="CAUOFW020001247">
    <property type="protein sequence ID" value="CAK9142708.1"/>
    <property type="molecule type" value="Genomic_DNA"/>
</dbReference>
<reference evidence="1 2" key="1">
    <citation type="submission" date="2024-02" db="EMBL/GenBank/DDBJ databases">
        <authorList>
            <person name="Vignale AGUSTIN F."/>
            <person name="Sosa J E."/>
            <person name="Modenutti C."/>
        </authorList>
    </citation>
    <scope>NUCLEOTIDE SEQUENCE [LARGE SCALE GENOMIC DNA]</scope>
</reference>
<accession>A0ABC8RJ59</accession>
<name>A0ABC8RJ59_9AQUA</name>
<sequence length="81" mass="8803">MERATSKKGAGPARPFFGNDSLLFLGANASEARVVKNILQIYETVSGQKINNEKSTMVCNCNTPEYKALEIQGILGVQLVE</sequence>
<evidence type="ECO:0000313" key="2">
    <source>
        <dbReference type="Proteomes" id="UP001642360"/>
    </source>
</evidence>
<dbReference type="Proteomes" id="UP001642360">
    <property type="component" value="Unassembled WGS sequence"/>
</dbReference>
<organism evidence="1 2">
    <name type="scientific">Ilex paraguariensis</name>
    <name type="common">yerba mate</name>
    <dbReference type="NCBI Taxonomy" id="185542"/>
    <lineage>
        <taxon>Eukaryota</taxon>
        <taxon>Viridiplantae</taxon>
        <taxon>Streptophyta</taxon>
        <taxon>Embryophyta</taxon>
        <taxon>Tracheophyta</taxon>
        <taxon>Spermatophyta</taxon>
        <taxon>Magnoliopsida</taxon>
        <taxon>eudicotyledons</taxon>
        <taxon>Gunneridae</taxon>
        <taxon>Pentapetalae</taxon>
        <taxon>asterids</taxon>
        <taxon>campanulids</taxon>
        <taxon>Aquifoliales</taxon>
        <taxon>Aquifoliaceae</taxon>
        <taxon>Ilex</taxon>
    </lineage>
</organism>
<comment type="caution">
    <text evidence="1">The sequence shown here is derived from an EMBL/GenBank/DDBJ whole genome shotgun (WGS) entry which is preliminary data.</text>
</comment>
<evidence type="ECO:0000313" key="1">
    <source>
        <dbReference type="EMBL" id="CAK9142708.1"/>
    </source>
</evidence>
<dbReference type="AlphaFoldDB" id="A0ABC8RJ59"/>
<keyword evidence="2" id="KW-1185">Reference proteome</keyword>
<protein>
    <submittedName>
        <fullName evidence="1">Uncharacterized protein</fullName>
    </submittedName>
</protein>